<accession>V2WV57</accession>
<dbReference type="EMBL" id="AWSO01001298">
    <property type="protein sequence ID" value="ESK84431.1"/>
    <property type="molecule type" value="Genomic_DNA"/>
</dbReference>
<gene>
    <name evidence="1" type="ORF">Moror_6232</name>
</gene>
<protein>
    <submittedName>
        <fullName evidence="1">Uncharacterized protein</fullName>
    </submittedName>
</protein>
<name>V2WV57_MONRO</name>
<evidence type="ECO:0000313" key="1">
    <source>
        <dbReference type="EMBL" id="ESK84431.1"/>
    </source>
</evidence>
<organism evidence="1 2">
    <name type="scientific">Moniliophthora roreri (strain MCA 2997)</name>
    <name type="common">Cocoa frosty pod rot fungus</name>
    <name type="synonym">Crinipellis roreri</name>
    <dbReference type="NCBI Taxonomy" id="1381753"/>
    <lineage>
        <taxon>Eukaryota</taxon>
        <taxon>Fungi</taxon>
        <taxon>Dikarya</taxon>
        <taxon>Basidiomycota</taxon>
        <taxon>Agaricomycotina</taxon>
        <taxon>Agaricomycetes</taxon>
        <taxon>Agaricomycetidae</taxon>
        <taxon>Agaricales</taxon>
        <taxon>Marasmiineae</taxon>
        <taxon>Marasmiaceae</taxon>
        <taxon>Moniliophthora</taxon>
    </lineage>
</organism>
<evidence type="ECO:0000313" key="2">
    <source>
        <dbReference type="Proteomes" id="UP000017559"/>
    </source>
</evidence>
<dbReference type="AlphaFoldDB" id="V2WV57"/>
<proteinExistence type="predicted"/>
<dbReference type="KEGG" id="mrr:Moror_6232"/>
<keyword evidence="2" id="KW-1185">Reference proteome</keyword>
<dbReference type="HOGENOM" id="CLU_035632_0_0_1"/>
<comment type="caution">
    <text evidence="1">The sequence shown here is derived from an EMBL/GenBank/DDBJ whole genome shotgun (WGS) entry which is preliminary data.</text>
</comment>
<reference evidence="1 2" key="1">
    <citation type="journal article" date="2014" name="BMC Genomics">
        <title>Genome and secretome analysis of the hemibiotrophic fungal pathogen, Moniliophthora roreri, which causes frosty pod rot disease of cacao: mechanisms of the biotrophic and necrotrophic phases.</title>
        <authorList>
            <person name="Meinhardt L.W."/>
            <person name="Costa G.G.L."/>
            <person name="Thomazella D.P.T."/>
            <person name="Teixeira P.J.P.L."/>
            <person name="Carazzolle M.F."/>
            <person name="Schuster S.C."/>
            <person name="Carlson J.E."/>
            <person name="Guiltinan M.J."/>
            <person name="Mieczkowski P."/>
            <person name="Farmer A."/>
            <person name="Ramaraj T."/>
            <person name="Crozier J."/>
            <person name="Davis R.E."/>
            <person name="Shao J."/>
            <person name="Melnick R.L."/>
            <person name="Pereira G.A.G."/>
            <person name="Bailey B.A."/>
        </authorList>
    </citation>
    <scope>NUCLEOTIDE SEQUENCE [LARGE SCALE GENOMIC DNA]</scope>
    <source>
        <strain evidence="1 2">MCA 2997</strain>
    </source>
</reference>
<sequence>MHNMFSEGAKMLWELNAIERGRLPSSSASETMDLSTNSFEKPLNQQENLLTDPEHQWYRDLTVAQASINKLQIYKETTSTVLLNRFVMIYMKDGSTYHLERPENKQPCLHKVDDMVANEVVQRTKPEIELLLDGKFDLSVLLSTCFAISNDPLAKDSSQSTYNSFFFTWTILMVAARNCMPYEVPSAETLRTRALEHYPRLTNYIVKQATDLFLALVVETVAVFRNKAGAVLYRGLDPFTRATWALPNNVLRFICRRAYRARLHFGLRKQLEKQVAEVLKIKALEILDQALKHHPDPNAVLNGHMWLKDLDKAVEPVLRAEIVKVLWGALFDAICGGYGDGVDQAVTANLKYTLILGQRLPQFYAMWNAALHGGLCAARVQTDLEEEKDTEGADVPAALDAYDAYVEKLNKKMFRLAWEAASDGALKEAEKVVNMTQKKMKPQPLRMKRQKMWDEVWRIWPEVWTETLGMTEQRAVDYVNKILREVLNTTVKVFDEEMRGSDTRFIGAHTERKVDKRKRSKPVPKEHMTNATLQQLMHDIMKREKLSAEQVVLVDEAISRIWTEAGRLPPLTRTEEVHERM</sequence>
<dbReference type="OrthoDB" id="3269726at2759"/>
<dbReference type="Proteomes" id="UP000017559">
    <property type="component" value="Unassembled WGS sequence"/>
</dbReference>